<evidence type="ECO:0000256" key="2">
    <source>
        <dbReference type="ARBA" id="ARBA00023125"/>
    </source>
</evidence>
<dbReference type="GO" id="GO:0043565">
    <property type="term" value="F:sequence-specific DNA binding"/>
    <property type="evidence" value="ECO:0007669"/>
    <property type="project" value="InterPro"/>
</dbReference>
<evidence type="ECO:0000313" key="6">
    <source>
        <dbReference type="Proteomes" id="UP000071641"/>
    </source>
</evidence>
<dbReference type="SMART" id="SM00342">
    <property type="entry name" value="HTH_ARAC"/>
    <property type="match status" value="1"/>
</dbReference>
<dbReference type="PANTHER" id="PTHR43280">
    <property type="entry name" value="ARAC-FAMILY TRANSCRIPTIONAL REGULATOR"/>
    <property type="match status" value="1"/>
</dbReference>
<evidence type="ECO:0000256" key="1">
    <source>
        <dbReference type="ARBA" id="ARBA00023015"/>
    </source>
</evidence>
<dbReference type="Gene3D" id="1.10.10.60">
    <property type="entry name" value="Homeodomain-like"/>
    <property type="match status" value="1"/>
</dbReference>
<gene>
    <name evidence="5" type="primary">rhaS_2</name>
    <name evidence="5" type="ORF">GCE9029_02482</name>
</gene>
<feature type="domain" description="HTH araC/xylS-type" evidence="4">
    <location>
        <begin position="188"/>
        <end position="286"/>
    </location>
</feature>
<dbReference type="InterPro" id="IPR020449">
    <property type="entry name" value="Tscrpt_reg_AraC-type_HTH"/>
</dbReference>
<dbReference type="InterPro" id="IPR009057">
    <property type="entry name" value="Homeodomain-like_sf"/>
</dbReference>
<keyword evidence="1" id="KW-0805">Transcription regulation</keyword>
<organism evidence="5 6">
    <name type="scientific">Grimontia celer</name>
    <dbReference type="NCBI Taxonomy" id="1796497"/>
    <lineage>
        <taxon>Bacteria</taxon>
        <taxon>Pseudomonadati</taxon>
        <taxon>Pseudomonadota</taxon>
        <taxon>Gammaproteobacteria</taxon>
        <taxon>Vibrionales</taxon>
        <taxon>Vibrionaceae</taxon>
        <taxon>Grimontia</taxon>
    </lineage>
</organism>
<dbReference type="SUPFAM" id="SSF46689">
    <property type="entry name" value="Homeodomain-like"/>
    <property type="match status" value="1"/>
</dbReference>
<dbReference type="OrthoDB" id="9814125at2"/>
<dbReference type="AlphaFoldDB" id="A0A128F365"/>
<dbReference type="SUPFAM" id="SSF51215">
    <property type="entry name" value="Regulatory protein AraC"/>
    <property type="match status" value="1"/>
</dbReference>
<dbReference type="InterPro" id="IPR037923">
    <property type="entry name" value="HTH-like"/>
</dbReference>
<dbReference type="RefSeq" id="WP_062663547.1">
    <property type="nucleotide sequence ID" value="NZ_FIZX01000002.1"/>
</dbReference>
<evidence type="ECO:0000313" key="5">
    <source>
        <dbReference type="EMBL" id="CZF81237.1"/>
    </source>
</evidence>
<protein>
    <submittedName>
        <fullName evidence="5">HTH-type transcriptional activator RhaS</fullName>
    </submittedName>
</protein>
<dbReference type="Pfam" id="PF12833">
    <property type="entry name" value="HTH_18"/>
    <property type="match status" value="1"/>
</dbReference>
<sequence>MAIPLIDFKQRDAALPDVEIIELSQLYTREFKNHHPEAPHRLSFFMTVIFEKGEGKQMVDFEEYDFKPGTVISVQRDQVTAFDLSNKPEGKILIFTQEYLDAVHANMRLPSFTPTHLNSQYSPAFELDEENRQRTFSLLNEMIAELTCEGGDPLIVMYLFSALTLLHRRLKTVGEVDNLSPSQSRLISRFIELLQEHFERTRDANWYADQLATTYKTLNQVCKASTSLTAKQMIDAFTITEIKRRLVVSKITSQQLAYDFGFEDPSNFVKYFKKETGLTPSKFRNHYR</sequence>
<dbReference type="PRINTS" id="PR00032">
    <property type="entry name" value="HTHARAC"/>
</dbReference>
<keyword evidence="3" id="KW-0804">Transcription</keyword>
<dbReference type="EMBL" id="FIZX01000002">
    <property type="protein sequence ID" value="CZF81237.1"/>
    <property type="molecule type" value="Genomic_DNA"/>
</dbReference>
<proteinExistence type="predicted"/>
<dbReference type="GO" id="GO:0003700">
    <property type="term" value="F:DNA-binding transcription factor activity"/>
    <property type="evidence" value="ECO:0007669"/>
    <property type="project" value="InterPro"/>
</dbReference>
<dbReference type="Proteomes" id="UP000071641">
    <property type="component" value="Unassembled WGS sequence"/>
</dbReference>
<keyword evidence="2" id="KW-0238">DNA-binding</keyword>
<reference evidence="6" key="1">
    <citation type="submission" date="2016-02" db="EMBL/GenBank/DDBJ databases">
        <authorList>
            <person name="Rodrigo-Torres Lidia"/>
            <person name="Arahal R.David."/>
        </authorList>
    </citation>
    <scope>NUCLEOTIDE SEQUENCE [LARGE SCALE GENOMIC DNA]</scope>
    <source>
        <strain evidence="6">CECT 9029</strain>
    </source>
</reference>
<accession>A0A128F365</accession>
<evidence type="ECO:0000256" key="3">
    <source>
        <dbReference type="ARBA" id="ARBA00023163"/>
    </source>
</evidence>
<dbReference type="PROSITE" id="PS01124">
    <property type="entry name" value="HTH_ARAC_FAMILY_2"/>
    <property type="match status" value="1"/>
</dbReference>
<keyword evidence="6" id="KW-1185">Reference proteome</keyword>
<name>A0A128F365_9GAMM</name>
<dbReference type="InterPro" id="IPR018060">
    <property type="entry name" value="HTH_AraC"/>
</dbReference>
<dbReference type="STRING" id="1796497.GCE9029_02482"/>
<evidence type="ECO:0000259" key="4">
    <source>
        <dbReference type="PROSITE" id="PS01124"/>
    </source>
</evidence>
<dbReference type="PANTHER" id="PTHR43280:SF32">
    <property type="entry name" value="TRANSCRIPTIONAL REGULATORY PROTEIN"/>
    <property type="match status" value="1"/>
</dbReference>